<dbReference type="InParanoid" id="F1ZCU8"/>
<name>F1ZCU8_9SPHN</name>
<comment type="caution">
    <text evidence="1">The sequence shown here is derived from an EMBL/GenBank/DDBJ whole genome shotgun (WGS) entry which is preliminary data.</text>
</comment>
<gene>
    <name evidence="1" type="ORF">Y88_1619</name>
</gene>
<accession>F1ZCU8</accession>
<evidence type="ECO:0000313" key="1">
    <source>
        <dbReference type="EMBL" id="EGD57562.1"/>
    </source>
</evidence>
<protein>
    <submittedName>
        <fullName evidence="1">Uncharacterized protein</fullName>
    </submittedName>
</protein>
<dbReference type="HOGENOM" id="CLU_3120488_0_0_5"/>
<dbReference type="Proteomes" id="UP000004728">
    <property type="component" value="Unassembled WGS sequence"/>
</dbReference>
<proteinExistence type="predicted"/>
<dbReference type="AlphaFoldDB" id="F1ZCU8"/>
<keyword evidence="2" id="KW-1185">Reference proteome</keyword>
<reference evidence="1 2" key="1">
    <citation type="journal article" date="2012" name="J. Bacteriol.">
        <title>Draft Genome Sequence of Novosphingobium nitrogenifigens Y88T.</title>
        <authorList>
            <person name="Strabala T.J."/>
            <person name="Macdonald L."/>
            <person name="Liu V."/>
            <person name="Smit A.M."/>
        </authorList>
    </citation>
    <scope>NUCLEOTIDE SEQUENCE [LARGE SCALE GENOMIC DNA]</scope>
    <source>
        <strain evidence="1 2">DSM 19370</strain>
    </source>
</reference>
<dbReference type="EMBL" id="AEWJ01000061">
    <property type="protein sequence ID" value="EGD57562.1"/>
    <property type="molecule type" value="Genomic_DNA"/>
</dbReference>
<sequence>MRQGGGLHDRVSRAGVERPGSWRRFRLQGASPPWLSPFLWAFVSSRRVGR</sequence>
<organism evidence="1 2">
    <name type="scientific">Novosphingobium nitrogenifigens DSM 19370</name>
    <dbReference type="NCBI Taxonomy" id="983920"/>
    <lineage>
        <taxon>Bacteria</taxon>
        <taxon>Pseudomonadati</taxon>
        <taxon>Pseudomonadota</taxon>
        <taxon>Alphaproteobacteria</taxon>
        <taxon>Sphingomonadales</taxon>
        <taxon>Sphingomonadaceae</taxon>
        <taxon>Novosphingobium</taxon>
    </lineage>
</organism>
<dbReference type="STRING" id="983920.Y88_1619"/>
<evidence type="ECO:0000313" key="2">
    <source>
        <dbReference type="Proteomes" id="UP000004728"/>
    </source>
</evidence>